<evidence type="ECO:0000256" key="7">
    <source>
        <dbReference type="RuleBase" id="RU363032"/>
    </source>
</evidence>
<feature type="transmembrane region" description="Helical" evidence="7">
    <location>
        <begin position="84"/>
        <end position="106"/>
    </location>
</feature>
<dbReference type="InterPro" id="IPR035906">
    <property type="entry name" value="MetI-like_sf"/>
</dbReference>
<sequence>MFLRTLAQKLALALCYLAFAGFVLFPLVWIFMMSIKNFGDIIAYPPRFLFTPTLENYVEVLLGNDAQRAGGQVPDLLKFLMNSVIISGGAVLISALLGIPAAYALARRRDKTSDKLRFTFLSFRFAPELAVILPLYVIYTRIGLYDSYVGMILVHQLITLPLMILILASFFRDMPIEIEEAARIDGARIWTMLTRIVVPIARPGIASAMMIAFIFSWNNMIFGLVLAGGSTRPVTMGILQAMTFDQIKWGMMAASAMVSALPGMIAAVLFQKQITRGLTMGAVK</sequence>
<dbReference type="InterPro" id="IPR050901">
    <property type="entry name" value="BP-dep_ABC_trans_perm"/>
</dbReference>
<evidence type="ECO:0000256" key="4">
    <source>
        <dbReference type="ARBA" id="ARBA00022692"/>
    </source>
</evidence>
<comment type="subcellular location">
    <subcellularLocation>
        <location evidence="1 7">Cell membrane</location>
        <topology evidence="1 7">Multi-pass membrane protein</topology>
    </subcellularLocation>
</comment>
<dbReference type="AlphaFoldDB" id="A0A6M7TYQ3"/>
<feature type="transmembrane region" description="Helical" evidence="7">
    <location>
        <begin position="151"/>
        <end position="171"/>
    </location>
</feature>
<dbReference type="PROSITE" id="PS50928">
    <property type="entry name" value="ABC_TM1"/>
    <property type="match status" value="1"/>
</dbReference>
<dbReference type="Proteomes" id="UP000093737">
    <property type="component" value="Unassembled WGS sequence"/>
</dbReference>
<name>A0A6M7TYQ3_RHILI</name>
<dbReference type="Gene3D" id="1.10.3720.10">
    <property type="entry name" value="MetI-like"/>
    <property type="match status" value="1"/>
</dbReference>
<dbReference type="RefSeq" id="WP_056567768.1">
    <property type="nucleotide sequence ID" value="NZ_CP033334.1"/>
</dbReference>
<evidence type="ECO:0000256" key="2">
    <source>
        <dbReference type="ARBA" id="ARBA00022448"/>
    </source>
</evidence>
<evidence type="ECO:0000256" key="5">
    <source>
        <dbReference type="ARBA" id="ARBA00022989"/>
    </source>
</evidence>
<comment type="similarity">
    <text evidence="7">Belongs to the binding-protein-dependent transport system permease family.</text>
</comment>
<keyword evidence="2 7" id="KW-0813">Transport</keyword>
<dbReference type="Pfam" id="PF00528">
    <property type="entry name" value="BPD_transp_1"/>
    <property type="match status" value="1"/>
</dbReference>
<evidence type="ECO:0000313" key="8">
    <source>
        <dbReference type="EMBL" id="OBQ70588.1"/>
    </source>
</evidence>
<reference evidence="8 9" key="1">
    <citation type="submission" date="2016-05" db="EMBL/GenBank/DDBJ databases">
        <authorList>
            <person name="Ramsay J.P."/>
        </authorList>
    </citation>
    <scope>NUCLEOTIDE SEQUENCE [LARGE SCALE GENOMIC DNA]</scope>
    <source>
        <strain evidence="8 9">NZP2042</strain>
    </source>
</reference>
<keyword evidence="5 7" id="KW-1133">Transmembrane helix</keyword>
<dbReference type="CDD" id="cd06261">
    <property type="entry name" value="TM_PBP2"/>
    <property type="match status" value="1"/>
</dbReference>
<evidence type="ECO:0000256" key="3">
    <source>
        <dbReference type="ARBA" id="ARBA00022475"/>
    </source>
</evidence>
<dbReference type="SUPFAM" id="SSF161098">
    <property type="entry name" value="MetI-like"/>
    <property type="match status" value="1"/>
</dbReference>
<gene>
    <name evidence="8" type="ORF">A8145_28305</name>
</gene>
<keyword evidence="6 7" id="KW-0472">Membrane</keyword>
<keyword evidence="4 7" id="KW-0812">Transmembrane</keyword>
<dbReference type="PANTHER" id="PTHR32243">
    <property type="entry name" value="MALTOSE TRANSPORT SYSTEM PERMEASE-RELATED"/>
    <property type="match status" value="1"/>
</dbReference>
<comment type="caution">
    <text evidence="8">The sequence shown here is derived from an EMBL/GenBank/DDBJ whole genome shotgun (WGS) entry which is preliminary data.</text>
</comment>
<dbReference type="GO" id="GO:0005886">
    <property type="term" value="C:plasma membrane"/>
    <property type="evidence" value="ECO:0007669"/>
    <property type="project" value="UniProtKB-SubCell"/>
</dbReference>
<keyword evidence="3" id="KW-1003">Cell membrane</keyword>
<evidence type="ECO:0000256" key="1">
    <source>
        <dbReference type="ARBA" id="ARBA00004651"/>
    </source>
</evidence>
<feature type="transmembrane region" description="Helical" evidence="7">
    <location>
        <begin position="12"/>
        <end position="32"/>
    </location>
</feature>
<protein>
    <submittedName>
        <fullName evidence="8">Uncharacterized protein</fullName>
    </submittedName>
</protein>
<dbReference type="EMBL" id="LYTK01000003">
    <property type="protein sequence ID" value="OBQ70588.1"/>
    <property type="molecule type" value="Genomic_DNA"/>
</dbReference>
<dbReference type="InterPro" id="IPR000515">
    <property type="entry name" value="MetI-like"/>
</dbReference>
<organism evidence="8 9">
    <name type="scientific">Rhizobium loti</name>
    <name type="common">Mesorhizobium loti</name>
    <dbReference type="NCBI Taxonomy" id="381"/>
    <lineage>
        <taxon>Bacteria</taxon>
        <taxon>Pseudomonadati</taxon>
        <taxon>Pseudomonadota</taxon>
        <taxon>Alphaproteobacteria</taxon>
        <taxon>Hyphomicrobiales</taxon>
        <taxon>Phyllobacteriaceae</taxon>
        <taxon>Mesorhizobium</taxon>
    </lineage>
</organism>
<feature type="transmembrane region" description="Helical" evidence="7">
    <location>
        <begin position="249"/>
        <end position="270"/>
    </location>
</feature>
<feature type="transmembrane region" description="Helical" evidence="7">
    <location>
        <begin position="118"/>
        <end position="139"/>
    </location>
</feature>
<accession>A0A6M7TYQ3</accession>
<evidence type="ECO:0000313" key="9">
    <source>
        <dbReference type="Proteomes" id="UP000093737"/>
    </source>
</evidence>
<proteinExistence type="inferred from homology"/>
<dbReference type="PANTHER" id="PTHR32243:SF18">
    <property type="entry name" value="INNER MEMBRANE ABC TRANSPORTER PERMEASE PROTEIN YCJP"/>
    <property type="match status" value="1"/>
</dbReference>
<evidence type="ECO:0000256" key="6">
    <source>
        <dbReference type="ARBA" id="ARBA00023136"/>
    </source>
</evidence>
<dbReference type="GO" id="GO:0055085">
    <property type="term" value="P:transmembrane transport"/>
    <property type="evidence" value="ECO:0007669"/>
    <property type="project" value="InterPro"/>
</dbReference>